<protein>
    <submittedName>
        <fullName evidence="9">Sigma-54-dependent transcriptional activator</fullName>
    </submittedName>
</protein>
<dbReference type="SMART" id="SM00091">
    <property type="entry name" value="PAS"/>
    <property type="match status" value="1"/>
</dbReference>
<dbReference type="InterPro" id="IPR025662">
    <property type="entry name" value="Sigma_54_int_dom_ATP-bd_1"/>
</dbReference>
<dbReference type="InterPro" id="IPR025944">
    <property type="entry name" value="Sigma_54_int_dom_CS"/>
</dbReference>
<keyword evidence="2" id="KW-0067">ATP-binding</keyword>
<keyword evidence="3" id="KW-0805">Transcription regulation</keyword>
<accession>A0A6S6M3I1</accession>
<dbReference type="InterPro" id="IPR002197">
    <property type="entry name" value="HTH_Fis"/>
</dbReference>
<dbReference type="PROSITE" id="PS50045">
    <property type="entry name" value="SIGMA54_INTERACT_4"/>
    <property type="match status" value="1"/>
</dbReference>
<dbReference type="InterPro" id="IPR000700">
    <property type="entry name" value="PAS-assoc_C"/>
</dbReference>
<dbReference type="RefSeq" id="WP_185244709.1">
    <property type="nucleotide sequence ID" value="NZ_AP023213.1"/>
</dbReference>
<gene>
    <name evidence="9" type="ORF">GEOBRER4_n1316</name>
</gene>
<evidence type="ECO:0000256" key="1">
    <source>
        <dbReference type="ARBA" id="ARBA00022741"/>
    </source>
</evidence>
<dbReference type="InterPro" id="IPR000014">
    <property type="entry name" value="PAS"/>
</dbReference>
<evidence type="ECO:0000259" key="7">
    <source>
        <dbReference type="PROSITE" id="PS50112"/>
    </source>
</evidence>
<dbReference type="FunFam" id="3.40.50.300:FF:000006">
    <property type="entry name" value="DNA-binding transcriptional regulator NtrC"/>
    <property type="match status" value="1"/>
</dbReference>
<dbReference type="InterPro" id="IPR009057">
    <property type="entry name" value="Homeodomain-like_sf"/>
</dbReference>
<dbReference type="Pfam" id="PF00158">
    <property type="entry name" value="Sigma54_activat"/>
    <property type="match status" value="1"/>
</dbReference>
<dbReference type="SUPFAM" id="SSF52540">
    <property type="entry name" value="P-loop containing nucleoside triphosphate hydrolases"/>
    <property type="match status" value="1"/>
</dbReference>
<dbReference type="InterPro" id="IPR002078">
    <property type="entry name" value="Sigma_54_int"/>
</dbReference>
<evidence type="ECO:0000256" key="3">
    <source>
        <dbReference type="ARBA" id="ARBA00023015"/>
    </source>
</evidence>
<dbReference type="KEGG" id="gbn:GEOBRER4_12660"/>
<dbReference type="GO" id="GO:0005524">
    <property type="term" value="F:ATP binding"/>
    <property type="evidence" value="ECO:0007669"/>
    <property type="project" value="UniProtKB-KW"/>
</dbReference>
<dbReference type="NCBIfam" id="TIGR00229">
    <property type="entry name" value="sensory_box"/>
    <property type="match status" value="1"/>
</dbReference>
<dbReference type="CDD" id="cd00130">
    <property type="entry name" value="PAS"/>
    <property type="match status" value="1"/>
</dbReference>
<keyword evidence="10" id="KW-1185">Reference proteome</keyword>
<dbReference type="PROSITE" id="PS50113">
    <property type="entry name" value="PAC"/>
    <property type="match status" value="1"/>
</dbReference>
<dbReference type="SUPFAM" id="SSF46689">
    <property type="entry name" value="Homeodomain-like"/>
    <property type="match status" value="1"/>
</dbReference>
<dbReference type="GO" id="GO:0043565">
    <property type="term" value="F:sequence-specific DNA binding"/>
    <property type="evidence" value="ECO:0007669"/>
    <property type="project" value="InterPro"/>
</dbReference>
<dbReference type="Gene3D" id="1.10.10.60">
    <property type="entry name" value="Homeodomain-like"/>
    <property type="match status" value="1"/>
</dbReference>
<dbReference type="InterPro" id="IPR058031">
    <property type="entry name" value="AAA_lid_NorR"/>
</dbReference>
<feature type="domain" description="Sigma-54 factor interaction" evidence="6">
    <location>
        <begin position="144"/>
        <end position="373"/>
    </location>
</feature>
<dbReference type="PANTHER" id="PTHR32071:SF117">
    <property type="entry name" value="PTS-DEPENDENT DIHYDROXYACETONE KINASE OPERON REGULATORY PROTEIN-RELATED"/>
    <property type="match status" value="1"/>
</dbReference>
<keyword evidence="4" id="KW-0238">DNA-binding</keyword>
<proteinExistence type="predicted"/>
<keyword evidence="5" id="KW-0804">Transcription</keyword>
<dbReference type="InterPro" id="IPR027417">
    <property type="entry name" value="P-loop_NTPase"/>
</dbReference>
<dbReference type="PROSITE" id="PS50112">
    <property type="entry name" value="PAS"/>
    <property type="match status" value="1"/>
</dbReference>
<feature type="domain" description="PAS" evidence="7">
    <location>
        <begin position="9"/>
        <end position="79"/>
    </location>
</feature>
<sequence>MSESENGPGAAVYQAILTSMGEGIIFADRDNRIVFVNAAAEQVRGIKAEKFLGRDLLSIHTPPARERIAAILAGLRDGSAASHTRPLETKGRIFENCYYPIRDRGERFVGTLMISRDITERERLKEENSELREQLLTEYACGGMIGRSRAMQPVFQVIRSTAPLESTILITGESGTGKELVARELHQRSRRSDGPLVKVNCAALPETLLESELFGFEKGAFTGALRERKGKFEQAERGTLFLDEIGEMPLSAQAKLLRVLQERTVERIGGSREIEVDVRIIAATNRDLRQDVAAGLFREDLFYRLNVIPIDLPPLRERLEDILPLATIFLSRFSQQMNRPQLQLSREAKQALLKHPFPGNVRELKNAMERATALCTGDTLGIDDLPPEFSQHAVQLTQLAASQPPMPGPKLSAGLDHREAELIQEALAATGNRRGEAARLLGISRKTLWKKMKHPVTGS</sequence>
<evidence type="ECO:0000313" key="9">
    <source>
        <dbReference type="EMBL" id="BCG46516.1"/>
    </source>
</evidence>
<feature type="domain" description="PAC" evidence="8">
    <location>
        <begin position="80"/>
        <end position="130"/>
    </location>
</feature>
<dbReference type="InterPro" id="IPR003593">
    <property type="entry name" value="AAA+_ATPase"/>
</dbReference>
<dbReference type="PANTHER" id="PTHR32071">
    <property type="entry name" value="TRANSCRIPTIONAL REGULATORY PROTEIN"/>
    <property type="match status" value="1"/>
</dbReference>
<evidence type="ECO:0000256" key="2">
    <source>
        <dbReference type="ARBA" id="ARBA00022840"/>
    </source>
</evidence>
<organism evidence="9 10">
    <name type="scientific">Citrifermentans bremense</name>
    <dbReference type="NCBI Taxonomy" id="60035"/>
    <lineage>
        <taxon>Bacteria</taxon>
        <taxon>Pseudomonadati</taxon>
        <taxon>Thermodesulfobacteriota</taxon>
        <taxon>Desulfuromonadia</taxon>
        <taxon>Geobacterales</taxon>
        <taxon>Geobacteraceae</taxon>
        <taxon>Citrifermentans</taxon>
    </lineage>
</organism>
<dbReference type="PROSITE" id="PS00675">
    <property type="entry name" value="SIGMA54_INTERACT_1"/>
    <property type="match status" value="1"/>
</dbReference>
<dbReference type="AlphaFoldDB" id="A0A6S6M3I1"/>
<dbReference type="GO" id="GO:0006355">
    <property type="term" value="P:regulation of DNA-templated transcription"/>
    <property type="evidence" value="ECO:0007669"/>
    <property type="project" value="InterPro"/>
</dbReference>
<dbReference type="PRINTS" id="PR01590">
    <property type="entry name" value="HTHFIS"/>
</dbReference>
<dbReference type="SMART" id="SM00382">
    <property type="entry name" value="AAA"/>
    <property type="match status" value="1"/>
</dbReference>
<dbReference type="Gene3D" id="3.40.50.300">
    <property type="entry name" value="P-loop containing nucleotide triphosphate hydrolases"/>
    <property type="match status" value="1"/>
</dbReference>
<dbReference type="Gene3D" id="3.30.450.20">
    <property type="entry name" value="PAS domain"/>
    <property type="match status" value="1"/>
</dbReference>
<evidence type="ECO:0000259" key="8">
    <source>
        <dbReference type="PROSITE" id="PS50113"/>
    </source>
</evidence>
<dbReference type="Pfam" id="PF08448">
    <property type="entry name" value="PAS_4"/>
    <property type="match status" value="1"/>
</dbReference>
<dbReference type="EMBL" id="AP023213">
    <property type="protein sequence ID" value="BCG46516.1"/>
    <property type="molecule type" value="Genomic_DNA"/>
</dbReference>
<dbReference type="SUPFAM" id="SSF55785">
    <property type="entry name" value="PYP-like sensor domain (PAS domain)"/>
    <property type="match status" value="1"/>
</dbReference>
<evidence type="ECO:0000313" key="10">
    <source>
        <dbReference type="Proteomes" id="UP000515472"/>
    </source>
</evidence>
<dbReference type="InterPro" id="IPR035965">
    <property type="entry name" value="PAS-like_dom_sf"/>
</dbReference>
<name>A0A6S6M3I1_9BACT</name>
<keyword evidence="1" id="KW-0547">Nucleotide-binding</keyword>
<dbReference type="PROSITE" id="PS00688">
    <property type="entry name" value="SIGMA54_INTERACT_3"/>
    <property type="match status" value="1"/>
</dbReference>
<dbReference type="Gene3D" id="1.10.8.60">
    <property type="match status" value="1"/>
</dbReference>
<evidence type="ECO:0000256" key="4">
    <source>
        <dbReference type="ARBA" id="ARBA00023125"/>
    </source>
</evidence>
<evidence type="ECO:0000259" key="6">
    <source>
        <dbReference type="PROSITE" id="PS50045"/>
    </source>
</evidence>
<dbReference type="Proteomes" id="UP000515472">
    <property type="component" value="Chromosome"/>
</dbReference>
<dbReference type="Pfam" id="PF25601">
    <property type="entry name" value="AAA_lid_14"/>
    <property type="match status" value="1"/>
</dbReference>
<dbReference type="InterPro" id="IPR013656">
    <property type="entry name" value="PAS_4"/>
</dbReference>
<evidence type="ECO:0000256" key="5">
    <source>
        <dbReference type="ARBA" id="ARBA00023163"/>
    </source>
</evidence>
<dbReference type="Pfam" id="PF02954">
    <property type="entry name" value="HTH_8"/>
    <property type="match status" value="1"/>
</dbReference>
<dbReference type="CDD" id="cd00009">
    <property type="entry name" value="AAA"/>
    <property type="match status" value="1"/>
</dbReference>
<reference evidence="9 10" key="1">
    <citation type="submission" date="2020-06" db="EMBL/GenBank/DDBJ databases">
        <title>Interaction of electrochemicaly active bacteria, Geobacter bremensis R4 on different carbon anode.</title>
        <authorList>
            <person name="Meng L."/>
            <person name="Yoshida N."/>
        </authorList>
    </citation>
    <scope>NUCLEOTIDE SEQUENCE [LARGE SCALE GENOMIC DNA]</scope>
    <source>
        <strain evidence="9 10">R4</strain>
    </source>
</reference>